<dbReference type="Proteomes" id="UP000694240">
    <property type="component" value="Chromosome 12"/>
</dbReference>
<keyword evidence="2" id="KW-1185">Reference proteome</keyword>
<dbReference type="AlphaFoldDB" id="A0A8T1Y899"/>
<gene>
    <name evidence="1" type="ORF">ISN45_Aa07g031510</name>
</gene>
<proteinExistence type="predicted"/>
<evidence type="ECO:0000313" key="1">
    <source>
        <dbReference type="EMBL" id="KAG7543227.1"/>
    </source>
</evidence>
<evidence type="ECO:0000313" key="2">
    <source>
        <dbReference type="Proteomes" id="UP000694240"/>
    </source>
</evidence>
<dbReference type="EMBL" id="JAEFBK010000012">
    <property type="protein sequence ID" value="KAG7543227.1"/>
    <property type="molecule type" value="Genomic_DNA"/>
</dbReference>
<protein>
    <submittedName>
        <fullName evidence="1">Uncharacterized protein</fullName>
    </submittedName>
</protein>
<comment type="caution">
    <text evidence="1">The sequence shown here is derived from an EMBL/GenBank/DDBJ whole genome shotgun (WGS) entry which is preliminary data.</text>
</comment>
<name>A0A8T1Y899_9BRAS</name>
<feature type="non-terminal residue" evidence="1">
    <location>
        <position position="50"/>
    </location>
</feature>
<reference evidence="1 2" key="1">
    <citation type="submission" date="2020-12" db="EMBL/GenBank/DDBJ databases">
        <title>Concerted genomic and epigenomic changes stabilize Arabidopsis allopolyploids.</title>
        <authorList>
            <person name="Chen Z."/>
        </authorList>
    </citation>
    <scope>NUCLEOTIDE SEQUENCE [LARGE SCALE GENOMIC DNA]</scope>
    <source>
        <strain evidence="1">Allo738</strain>
        <tissue evidence="1">Leaf</tissue>
    </source>
</reference>
<organism evidence="1 2">
    <name type="scientific">Arabidopsis thaliana x Arabidopsis arenosa</name>
    <dbReference type="NCBI Taxonomy" id="1240361"/>
    <lineage>
        <taxon>Eukaryota</taxon>
        <taxon>Viridiplantae</taxon>
        <taxon>Streptophyta</taxon>
        <taxon>Embryophyta</taxon>
        <taxon>Tracheophyta</taxon>
        <taxon>Spermatophyta</taxon>
        <taxon>Magnoliopsida</taxon>
        <taxon>eudicotyledons</taxon>
        <taxon>Gunneridae</taxon>
        <taxon>Pentapetalae</taxon>
        <taxon>rosids</taxon>
        <taxon>malvids</taxon>
        <taxon>Brassicales</taxon>
        <taxon>Brassicaceae</taxon>
        <taxon>Camelineae</taxon>
        <taxon>Arabidopsis</taxon>
    </lineage>
</organism>
<accession>A0A8T1Y899</accession>
<sequence length="50" mass="5954">MIVGLSYVRGVETREHCKKRRLERQDNQWEEGTMTMPFALEVKSRNKTIT</sequence>